<accession>A0A5D3L088</accession>
<evidence type="ECO:0000256" key="1">
    <source>
        <dbReference type="SAM" id="SignalP"/>
    </source>
</evidence>
<proteinExistence type="predicted"/>
<organism evidence="2 3">
    <name type="scientific">Bradyrhizobium rifense</name>
    <dbReference type="NCBI Taxonomy" id="515499"/>
    <lineage>
        <taxon>Bacteria</taxon>
        <taxon>Pseudomonadati</taxon>
        <taxon>Pseudomonadota</taxon>
        <taxon>Alphaproteobacteria</taxon>
        <taxon>Hyphomicrobiales</taxon>
        <taxon>Nitrobacteraceae</taxon>
        <taxon>Bradyrhizobium</taxon>
    </lineage>
</organism>
<protein>
    <recommendedName>
        <fullName evidence="4">Argininosuccinate lyase</fullName>
    </recommendedName>
</protein>
<evidence type="ECO:0000313" key="2">
    <source>
        <dbReference type="EMBL" id="TYL99484.1"/>
    </source>
</evidence>
<dbReference type="EMBL" id="VSSS01000007">
    <property type="protein sequence ID" value="TYL99484.1"/>
    <property type="molecule type" value="Genomic_DNA"/>
</dbReference>
<sequence length="123" mass="13840">MKFFLSGLIAIGLAIVAAPSSFAADARNVTVVNETGYAIKFLGFNAPDDGLDEWDNELDKVLQNQASTYVEFEEDDEGCVWNIRVDWQNYDESVLWMNVNLCKMTALRLRYDPGTKTTSFIAE</sequence>
<comment type="caution">
    <text evidence="2">The sequence shown here is derived from an EMBL/GenBank/DDBJ whole genome shotgun (WGS) entry which is preliminary data.</text>
</comment>
<evidence type="ECO:0000313" key="3">
    <source>
        <dbReference type="Proteomes" id="UP000324758"/>
    </source>
</evidence>
<feature type="signal peptide" evidence="1">
    <location>
        <begin position="1"/>
        <end position="23"/>
    </location>
</feature>
<dbReference type="Proteomes" id="UP000324758">
    <property type="component" value="Unassembled WGS sequence"/>
</dbReference>
<gene>
    <name evidence="2" type="ORF">FXB40_02765</name>
</gene>
<feature type="chain" id="PRO_5022949354" description="Argininosuccinate lyase" evidence="1">
    <location>
        <begin position="24"/>
        <end position="123"/>
    </location>
</feature>
<keyword evidence="3" id="KW-1185">Reference proteome</keyword>
<evidence type="ECO:0008006" key="4">
    <source>
        <dbReference type="Google" id="ProtNLM"/>
    </source>
</evidence>
<reference evidence="2 3" key="1">
    <citation type="submission" date="2019-08" db="EMBL/GenBank/DDBJ databases">
        <title>Bradyrhizobium hipponensis sp. nov., a rhizobium isolated from a Lupinus angustifolius root nodule in Tunisia.</title>
        <authorList>
            <person name="Off K."/>
            <person name="Rejili M."/>
            <person name="Mars M."/>
            <person name="Brachmann A."/>
            <person name="Marin M."/>
        </authorList>
    </citation>
    <scope>NUCLEOTIDE SEQUENCE [LARGE SCALE GENOMIC DNA]</scope>
    <source>
        <strain evidence="2 3">CTAW71</strain>
    </source>
</reference>
<dbReference type="OrthoDB" id="4736977at2"/>
<keyword evidence="1" id="KW-0732">Signal</keyword>
<name>A0A5D3L088_9BRAD</name>
<dbReference type="RefSeq" id="WP_148770687.1">
    <property type="nucleotide sequence ID" value="NZ_VSSS01000007.1"/>
</dbReference>
<dbReference type="AlphaFoldDB" id="A0A5D3L088"/>